<comment type="caution">
    <text evidence="4">The sequence shown here is derived from an EMBL/GenBank/DDBJ whole genome shotgun (WGS) entry which is preliminary data.</text>
</comment>
<dbReference type="EMBL" id="VHSG01000028">
    <property type="protein sequence ID" value="TQV68228.1"/>
    <property type="molecule type" value="Genomic_DNA"/>
</dbReference>
<evidence type="ECO:0000256" key="2">
    <source>
        <dbReference type="SAM" id="Coils"/>
    </source>
</evidence>
<dbReference type="InterPro" id="IPR056823">
    <property type="entry name" value="TEN-like_YD-shell"/>
</dbReference>
<dbReference type="Gene3D" id="2.180.10.10">
    <property type="entry name" value="RHS repeat-associated core"/>
    <property type="match status" value="1"/>
</dbReference>
<keyword evidence="2" id="KW-0175">Coiled coil</keyword>
<keyword evidence="1" id="KW-0677">Repeat</keyword>
<accession>A0A545STE7</accession>
<dbReference type="InterPro" id="IPR022385">
    <property type="entry name" value="Rhs_assc_core"/>
</dbReference>
<dbReference type="PANTHER" id="PTHR32305">
    <property type="match status" value="1"/>
</dbReference>
<dbReference type="PANTHER" id="PTHR32305:SF17">
    <property type="entry name" value="TRNA NUCLEASE WAPA"/>
    <property type="match status" value="1"/>
</dbReference>
<dbReference type="Proteomes" id="UP000319732">
    <property type="component" value="Unassembled WGS sequence"/>
</dbReference>
<dbReference type="RefSeq" id="WP_142929360.1">
    <property type="nucleotide sequence ID" value="NZ_ML660106.1"/>
</dbReference>
<keyword evidence="5" id="KW-1185">Reference proteome</keyword>
<feature type="domain" description="Teneurin-like YD-shell" evidence="3">
    <location>
        <begin position="50"/>
        <end position="151"/>
    </location>
</feature>
<dbReference type="OrthoDB" id="5702774at2"/>
<dbReference type="AlphaFoldDB" id="A0A545STE7"/>
<proteinExistence type="predicted"/>
<gene>
    <name evidence="4" type="ORF">FKG94_23290</name>
</gene>
<protein>
    <recommendedName>
        <fullName evidence="3">Teneurin-like YD-shell domain-containing protein</fullName>
    </recommendedName>
</protein>
<dbReference type="InterPro" id="IPR050708">
    <property type="entry name" value="T6SS_VgrG/RHS"/>
</dbReference>
<name>A0A545STE7_9GAMM</name>
<feature type="coiled-coil region" evidence="2">
    <location>
        <begin position="236"/>
        <end position="306"/>
    </location>
</feature>
<dbReference type="NCBIfam" id="TIGR03696">
    <property type="entry name" value="Rhs_assc_core"/>
    <property type="match status" value="1"/>
</dbReference>
<evidence type="ECO:0000256" key="1">
    <source>
        <dbReference type="ARBA" id="ARBA00022737"/>
    </source>
</evidence>
<evidence type="ECO:0000313" key="4">
    <source>
        <dbReference type="EMBL" id="TQV68228.1"/>
    </source>
</evidence>
<sequence length="310" mass="34312">MDTDIKSLETRADAQSNTTARQGVVRPLAFLLSLFIGCLPVGSAQAERTTTYYHTDALGSVVAASDETGALLWRKSYRPYGEKVTDGEGSLQSLSFTGKLHDEVSGLTYMGARYYDPEMGRFMGLDPAGVLGYLESNPKLFNRYAYGNNNPYRYVDPDGRLPVDTLWDAGNVAYDIGKIAVGWIIGNDKLVVEGGKDLVADGAALFVPYLPAGSTKGMKAIADKAGDATKGVKELTKQQQKSIRSLEKQISKHEKKLQEFRDNPSVRPGMEKLPKEVIQKQQQRRINHLETEVRTFRNNIEKIKRGDIDS</sequence>
<dbReference type="Pfam" id="PF25023">
    <property type="entry name" value="TEN_YD-shell"/>
    <property type="match status" value="1"/>
</dbReference>
<evidence type="ECO:0000259" key="3">
    <source>
        <dbReference type="Pfam" id="PF25023"/>
    </source>
</evidence>
<organism evidence="4 5">
    <name type="scientific">Exilibacterium tricleocarpae</name>
    <dbReference type="NCBI Taxonomy" id="2591008"/>
    <lineage>
        <taxon>Bacteria</taxon>
        <taxon>Pseudomonadati</taxon>
        <taxon>Pseudomonadota</taxon>
        <taxon>Gammaproteobacteria</taxon>
        <taxon>Cellvibrionales</taxon>
        <taxon>Cellvibrionaceae</taxon>
        <taxon>Exilibacterium</taxon>
    </lineage>
</organism>
<reference evidence="4 5" key="1">
    <citation type="submission" date="2019-06" db="EMBL/GenBank/DDBJ databases">
        <title>Whole genome sequence for Cellvibrionaceae sp. R142.</title>
        <authorList>
            <person name="Wang G."/>
        </authorList>
    </citation>
    <scope>NUCLEOTIDE SEQUENCE [LARGE SCALE GENOMIC DNA]</scope>
    <source>
        <strain evidence="4 5">R142</strain>
    </source>
</reference>
<evidence type="ECO:0000313" key="5">
    <source>
        <dbReference type="Proteomes" id="UP000319732"/>
    </source>
</evidence>